<protein>
    <submittedName>
        <fullName evidence="2">Uncharacterized protein</fullName>
    </submittedName>
</protein>
<feature type="region of interest" description="Disordered" evidence="1">
    <location>
        <begin position="12"/>
        <end position="41"/>
    </location>
</feature>
<reference evidence="2" key="1">
    <citation type="submission" date="2020-08" db="EMBL/GenBank/DDBJ databases">
        <title>Genome sequencing and assembly of the red palm weevil Rhynchophorus ferrugineus.</title>
        <authorList>
            <person name="Dias G.B."/>
            <person name="Bergman C.M."/>
            <person name="Manee M."/>
        </authorList>
    </citation>
    <scope>NUCLEOTIDE SEQUENCE</scope>
    <source>
        <strain evidence="2">AA-2017</strain>
        <tissue evidence="2">Whole larva</tissue>
    </source>
</reference>
<evidence type="ECO:0000256" key="1">
    <source>
        <dbReference type="SAM" id="MobiDB-lite"/>
    </source>
</evidence>
<feature type="compositionally biased region" description="Basic and acidic residues" evidence="1">
    <location>
        <begin position="18"/>
        <end position="41"/>
    </location>
</feature>
<keyword evidence="3" id="KW-1185">Reference proteome</keyword>
<dbReference type="AlphaFoldDB" id="A0A834IBG1"/>
<organism evidence="2 3">
    <name type="scientific">Rhynchophorus ferrugineus</name>
    <name type="common">Red palm weevil</name>
    <name type="synonym">Curculio ferrugineus</name>
    <dbReference type="NCBI Taxonomy" id="354439"/>
    <lineage>
        <taxon>Eukaryota</taxon>
        <taxon>Metazoa</taxon>
        <taxon>Ecdysozoa</taxon>
        <taxon>Arthropoda</taxon>
        <taxon>Hexapoda</taxon>
        <taxon>Insecta</taxon>
        <taxon>Pterygota</taxon>
        <taxon>Neoptera</taxon>
        <taxon>Endopterygota</taxon>
        <taxon>Coleoptera</taxon>
        <taxon>Polyphaga</taxon>
        <taxon>Cucujiformia</taxon>
        <taxon>Curculionidae</taxon>
        <taxon>Dryophthorinae</taxon>
        <taxon>Rhynchophorus</taxon>
    </lineage>
</organism>
<evidence type="ECO:0000313" key="2">
    <source>
        <dbReference type="EMBL" id="KAF7274810.1"/>
    </source>
</evidence>
<accession>A0A834IBG1</accession>
<comment type="caution">
    <text evidence="2">The sequence shown here is derived from an EMBL/GenBank/DDBJ whole genome shotgun (WGS) entry which is preliminary data.</text>
</comment>
<name>A0A834IBG1_RHYFE</name>
<proteinExistence type="predicted"/>
<gene>
    <name evidence="2" type="ORF">GWI33_012521</name>
</gene>
<dbReference type="Proteomes" id="UP000625711">
    <property type="component" value="Unassembled WGS sequence"/>
</dbReference>
<dbReference type="EMBL" id="JAACXV010012054">
    <property type="protein sequence ID" value="KAF7274810.1"/>
    <property type="molecule type" value="Genomic_DNA"/>
</dbReference>
<evidence type="ECO:0000313" key="3">
    <source>
        <dbReference type="Proteomes" id="UP000625711"/>
    </source>
</evidence>
<sequence length="93" mass="10674">MKIKELLGQAMRSPLRHIKSDKSSGRTINKTDNKNKESLSEPIDVEKAHAYLHIPFSSIHDRFFYRFQSTTQISPSVKGELMSAADRQQSNLR</sequence>